<evidence type="ECO:0000256" key="4">
    <source>
        <dbReference type="ARBA" id="ARBA00023136"/>
    </source>
</evidence>
<evidence type="ECO:0000256" key="6">
    <source>
        <dbReference type="SAM" id="Coils"/>
    </source>
</evidence>
<keyword evidence="6" id="KW-0175">Coiled coil</keyword>
<keyword evidence="5" id="KW-0998">Cell outer membrane</keyword>
<accession>A0A4Q0VBS1</accession>
<dbReference type="Gene3D" id="1.20.1600.10">
    <property type="entry name" value="Outer membrane efflux proteins (OEP)"/>
    <property type="match status" value="1"/>
</dbReference>
<comment type="caution">
    <text evidence="7">The sequence shown here is derived from an EMBL/GenBank/DDBJ whole genome shotgun (WGS) entry which is preliminary data.</text>
</comment>
<dbReference type="InterPro" id="IPR051906">
    <property type="entry name" value="TolC-like"/>
</dbReference>
<dbReference type="Proteomes" id="UP000290921">
    <property type="component" value="Unassembled WGS sequence"/>
</dbReference>
<dbReference type="SUPFAM" id="SSF56954">
    <property type="entry name" value="Outer membrane efflux proteins (OEP)"/>
    <property type="match status" value="1"/>
</dbReference>
<feature type="coiled-coil region" evidence="6">
    <location>
        <begin position="84"/>
        <end position="114"/>
    </location>
</feature>
<evidence type="ECO:0000256" key="3">
    <source>
        <dbReference type="ARBA" id="ARBA00022692"/>
    </source>
</evidence>
<proteinExistence type="predicted"/>
<dbReference type="GO" id="GO:1990281">
    <property type="term" value="C:efflux pump complex"/>
    <property type="evidence" value="ECO:0007669"/>
    <property type="project" value="TreeGrafter"/>
</dbReference>
<keyword evidence="4" id="KW-0472">Membrane</keyword>
<dbReference type="GO" id="GO:0015562">
    <property type="term" value="F:efflux transmembrane transporter activity"/>
    <property type="evidence" value="ECO:0007669"/>
    <property type="project" value="InterPro"/>
</dbReference>
<evidence type="ECO:0008006" key="9">
    <source>
        <dbReference type="Google" id="ProtNLM"/>
    </source>
</evidence>
<sequence length="420" mass="49613">MKKIKKVILCLLVINTIFIFPKSQGTIVKAKENKGDVGQILDLDNLMEKAIENSIEVKNRKSTIESLENGFQDNINGTDSVYERIEKNERFKKLQNKSERTEDEQREYEYYQRNFGIPITGEYELFQMLQSANNLPVLGEFEMFQNKNALEVDKNSVRQRVYEGYGRFLMEMDKLKLAKDKYKNVEDEYKKSEMSYKTGVLSKTDYLAKKAEYLKEKGEFSNIDREFQKYNMEFNKLVGEPLDKKYSSYKKDFNLDKSTLKSQDEYIKEALENRMEIKNGEENILVRRFESGSAKAVFSSEHNRERKLAEQKIQNAEDELELKKLDIKMEINLLYNDFEIKLVRLKNLEEGYKQAKKEYDESYKRYSLGMLSRLDFNRKNAEFIESSMDYKEAEREAYVAKLKLEFAASVGTDSKKVFYK</sequence>
<keyword evidence="2" id="KW-1134">Transmembrane beta strand</keyword>
<protein>
    <recommendedName>
        <fullName evidence="9">TolC family protein</fullName>
    </recommendedName>
</protein>
<evidence type="ECO:0000256" key="5">
    <source>
        <dbReference type="ARBA" id="ARBA00023237"/>
    </source>
</evidence>
<name>A0A4Q0VBS1_CLOTA</name>
<keyword evidence="3" id="KW-0812">Transmembrane</keyword>
<gene>
    <name evidence="7" type="ORF">DP130_11645</name>
</gene>
<comment type="subcellular location">
    <subcellularLocation>
        <location evidence="1">Cell outer membrane</location>
    </subcellularLocation>
</comment>
<evidence type="ECO:0000256" key="1">
    <source>
        <dbReference type="ARBA" id="ARBA00004442"/>
    </source>
</evidence>
<organism evidence="7 8">
    <name type="scientific">Clostridium tetani</name>
    <dbReference type="NCBI Taxonomy" id="1513"/>
    <lineage>
        <taxon>Bacteria</taxon>
        <taxon>Bacillati</taxon>
        <taxon>Bacillota</taxon>
        <taxon>Clostridia</taxon>
        <taxon>Eubacteriales</taxon>
        <taxon>Clostridiaceae</taxon>
        <taxon>Clostridium</taxon>
    </lineage>
</organism>
<reference evidence="7 8" key="1">
    <citation type="submission" date="2018-06" db="EMBL/GenBank/DDBJ databases">
        <title>Genome conservation of Clostridium tetani.</title>
        <authorList>
            <person name="Bruggemann H."/>
            <person name="Popoff M.R."/>
        </authorList>
    </citation>
    <scope>NUCLEOTIDE SEQUENCE [LARGE SCALE GENOMIC DNA]</scope>
    <source>
        <strain evidence="7 8">2017.061</strain>
    </source>
</reference>
<dbReference type="PANTHER" id="PTHR30026:SF20">
    <property type="entry name" value="OUTER MEMBRANE PROTEIN TOLC"/>
    <property type="match status" value="1"/>
</dbReference>
<dbReference type="GO" id="GO:0015288">
    <property type="term" value="F:porin activity"/>
    <property type="evidence" value="ECO:0007669"/>
    <property type="project" value="TreeGrafter"/>
</dbReference>
<dbReference type="PANTHER" id="PTHR30026">
    <property type="entry name" value="OUTER MEMBRANE PROTEIN TOLC"/>
    <property type="match status" value="1"/>
</dbReference>
<evidence type="ECO:0000313" key="7">
    <source>
        <dbReference type="EMBL" id="RXI45699.1"/>
    </source>
</evidence>
<evidence type="ECO:0000256" key="2">
    <source>
        <dbReference type="ARBA" id="ARBA00022452"/>
    </source>
</evidence>
<feature type="coiled-coil region" evidence="6">
    <location>
        <begin position="299"/>
        <end position="365"/>
    </location>
</feature>
<dbReference type="AlphaFoldDB" id="A0A4Q0VBS1"/>
<dbReference type="EMBL" id="QMAP01000012">
    <property type="protein sequence ID" value="RXI45699.1"/>
    <property type="molecule type" value="Genomic_DNA"/>
</dbReference>
<dbReference type="RefSeq" id="WP_129030805.1">
    <property type="nucleotide sequence ID" value="NZ_QMAP01000012.1"/>
</dbReference>
<dbReference type="GO" id="GO:0009279">
    <property type="term" value="C:cell outer membrane"/>
    <property type="evidence" value="ECO:0007669"/>
    <property type="project" value="UniProtKB-SubCell"/>
</dbReference>
<evidence type="ECO:0000313" key="8">
    <source>
        <dbReference type="Proteomes" id="UP000290921"/>
    </source>
</evidence>